<dbReference type="InterPro" id="IPR026286">
    <property type="entry name" value="MaiA/AMDase"/>
</dbReference>
<dbReference type="PANTHER" id="PTHR40267:SF1">
    <property type="entry name" value="BLR3294 PROTEIN"/>
    <property type="match status" value="1"/>
</dbReference>
<proteinExistence type="predicted"/>
<dbReference type="PANTHER" id="PTHR40267">
    <property type="entry name" value="BLR3294 PROTEIN"/>
    <property type="match status" value="1"/>
</dbReference>
<organism evidence="1 2">
    <name type="scientific">Effusibacillus consociatus</name>
    <dbReference type="NCBI Taxonomy" id="1117041"/>
    <lineage>
        <taxon>Bacteria</taxon>
        <taxon>Bacillati</taxon>
        <taxon>Bacillota</taxon>
        <taxon>Bacilli</taxon>
        <taxon>Bacillales</taxon>
        <taxon>Alicyclobacillaceae</taxon>
        <taxon>Effusibacillus</taxon>
    </lineage>
</organism>
<evidence type="ECO:0000313" key="2">
    <source>
        <dbReference type="Proteomes" id="UP001596002"/>
    </source>
</evidence>
<reference evidence="2" key="1">
    <citation type="journal article" date="2019" name="Int. J. Syst. Evol. Microbiol.">
        <title>The Global Catalogue of Microorganisms (GCM) 10K type strain sequencing project: providing services to taxonomists for standard genome sequencing and annotation.</title>
        <authorList>
            <consortium name="The Broad Institute Genomics Platform"/>
            <consortium name="The Broad Institute Genome Sequencing Center for Infectious Disease"/>
            <person name="Wu L."/>
            <person name="Ma J."/>
        </authorList>
    </citation>
    <scope>NUCLEOTIDE SEQUENCE [LARGE SCALE GENOMIC DNA]</scope>
    <source>
        <strain evidence="2">WYCCWR 12678</strain>
    </source>
</reference>
<dbReference type="EMBL" id="JBHSHC010000030">
    <property type="protein sequence ID" value="MFC4766782.1"/>
    <property type="molecule type" value="Genomic_DNA"/>
</dbReference>
<dbReference type="PIRSF" id="PIRSF015736">
    <property type="entry name" value="MI"/>
    <property type="match status" value="1"/>
</dbReference>
<dbReference type="Proteomes" id="UP001596002">
    <property type="component" value="Unassembled WGS sequence"/>
</dbReference>
<keyword evidence="2" id="KW-1185">Reference proteome</keyword>
<comment type="caution">
    <text evidence="1">The sequence shown here is derived from an EMBL/GenBank/DDBJ whole genome shotgun (WGS) entry which is preliminary data.</text>
</comment>
<sequence length="247" mass="27399">MAEPKKIGMLTPSSNTILEPVCSRMLNDVPEVTCHYSRFEVTKISLEQDALKQFDFDPMLRAAELLAHAEVDVIAWNGTSGGWLGFDVDQELCEKITKATGIPATTSMLAQVDAFAEKNVKTLNLVTPYIPEINELIAKQYKEHCGVEVVNMQGCAQTVNRSFSQVDHERIENMIKTVATSPADGISIVCTNFPAVNKVQYYEATYNQVFYDTIAVVVWQSLKMVGVDPAKVKGWGELFEAKDPVKS</sequence>
<dbReference type="Pfam" id="PF17645">
    <property type="entry name" value="Amdase"/>
    <property type="match status" value="1"/>
</dbReference>
<dbReference type="InterPro" id="IPR053714">
    <property type="entry name" value="Iso_Racemase_Enz_sf"/>
</dbReference>
<dbReference type="RefSeq" id="WP_380024679.1">
    <property type="nucleotide sequence ID" value="NZ_JBHSHC010000030.1"/>
</dbReference>
<protein>
    <submittedName>
        <fullName evidence="1">Aspartate/glutamate racemase family protein</fullName>
    </submittedName>
</protein>
<accession>A0ABV9Q2A5</accession>
<evidence type="ECO:0000313" key="1">
    <source>
        <dbReference type="EMBL" id="MFC4766782.1"/>
    </source>
</evidence>
<dbReference type="Gene3D" id="3.40.50.12500">
    <property type="match status" value="1"/>
</dbReference>
<gene>
    <name evidence="1" type="ORF">ACFO8Q_05280</name>
</gene>
<name>A0ABV9Q2A5_9BACL</name>